<name>A0A0V0ZXL2_9BILA</name>
<keyword evidence="2" id="KW-1185">Reference proteome</keyword>
<sequence length="60" mass="6407">MVFAILPRAAVSRGTASAGRNEPLVSAFYRSSPSLVTYSSPVSSRLRTVHPSTILAWSCP</sequence>
<protein>
    <submittedName>
        <fullName evidence="1">Uncharacterized protein</fullName>
    </submittedName>
</protein>
<dbReference type="OrthoDB" id="5920143at2759"/>
<organism evidence="1 2">
    <name type="scientific">Trichinella patagoniensis</name>
    <dbReference type="NCBI Taxonomy" id="990121"/>
    <lineage>
        <taxon>Eukaryota</taxon>
        <taxon>Metazoa</taxon>
        <taxon>Ecdysozoa</taxon>
        <taxon>Nematoda</taxon>
        <taxon>Enoplea</taxon>
        <taxon>Dorylaimia</taxon>
        <taxon>Trichinellida</taxon>
        <taxon>Trichinellidae</taxon>
        <taxon>Trichinella</taxon>
    </lineage>
</organism>
<accession>A0A0V0ZXL2</accession>
<proteinExistence type="predicted"/>
<dbReference type="Proteomes" id="UP000054783">
    <property type="component" value="Unassembled WGS sequence"/>
</dbReference>
<evidence type="ECO:0000313" key="1">
    <source>
        <dbReference type="EMBL" id="KRY16826.1"/>
    </source>
</evidence>
<dbReference type="AlphaFoldDB" id="A0A0V0ZXL2"/>
<gene>
    <name evidence="1" type="ORF">T12_2749</name>
</gene>
<dbReference type="EMBL" id="JYDQ01000072">
    <property type="protein sequence ID" value="KRY16826.1"/>
    <property type="molecule type" value="Genomic_DNA"/>
</dbReference>
<comment type="caution">
    <text evidence="1">The sequence shown here is derived from an EMBL/GenBank/DDBJ whole genome shotgun (WGS) entry which is preliminary data.</text>
</comment>
<evidence type="ECO:0000313" key="2">
    <source>
        <dbReference type="Proteomes" id="UP000054783"/>
    </source>
</evidence>
<reference evidence="1 2" key="1">
    <citation type="submission" date="2015-01" db="EMBL/GenBank/DDBJ databases">
        <title>Evolution of Trichinella species and genotypes.</title>
        <authorList>
            <person name="Korhonen P.K."/>
            <person name="Edoardo P."/>
            <person name="Giuseppe L.R."/>
            <person name="Gasser R.B."/>
        </authorList>
    </citation>
    <scope>NUCLEOTIDE SEQUENCE [LARGE SCALE GENOMIC DNA]</scope>
    <source>
        <strain evidence="1">ISS2496</strain>
    </source>
</reference>